<feature type="non-terminal residue" evidence="1">
    <location>
        <position position="121"/>
    </location>
</feature>
<sequence length="121" mass="13825">PYTQRPARCVEPRIPRGVHPLRRPDADPSAVGARYRVAGGDKGTLSGKSTRAERLHLPRHVREHRVECALRIDARRQARRHRGTRRSVHLNMDERDCPVRFVNEKFALLTGGVRSSTHSQH</sequence>
<proteinExistence type="predicted"/>
<evidence type="ECO:0008006" key="3">
    <source>
        <dbReference type="Google" id="ProtNLM"/>
    </source>
</evidence>
<protein>
    <recommendedName>
        <fullName evidence="3">Ribosomal protein</fullName>
    </recommendedName>
</protein>
<reference evidence="1" key="1">
    <citation type="submission" date="2023-10" db="EMBL/GenBank/DDBJ databases">
        <title>Genome assembly of Pristionchus species.</title>
        <authorList>
            <person name="Yoshida K."/>
            <person name="Sommer R.J."/>
        </authorList>
    </citation>
    <scope>NUCLEOTIDE SEQUENCE</scope>
    <source>
        <strain evidence="1">RS0144</strain>
    </source>
</reference>
<dbReference type="Proteomes" id="UP001432027">
    <property type="component" value="Unassembled WGS sequence"/>
</dbReference>
<gene>
    <name evidence="1" type="ORF">PENTCL1PPCAC_20837</name>
</gene>
<evidence type="ECO:0000313" key="1">
    <source>
        <dbReference type="EMBL" id="GMS98662.1"/>
    </source>
</evidence>
<comment type="caution">
    <text evidence="1">The sequence shown here is derived from an EMBL/GenBank/DDBJ whole genome shotgun (WGS) entry which is preliminary data.</text>
</comment>
<evidence type="ECO:0000313" key="2">
    <source>
        <dbReference type="Proteomes" id="UP001432027"/>
    </source>
</evidence>
<organism evidence="1 2">
    <name type="scientific">Pristionchus entomophagus</name>
    <dbReference type="NCBI Taxonomy" id="358040"/>
    <lineage>
        <taxon>Eukaryota</taxon>
        <taxon>Metazoa</taxon>
        <taxon>Ecdysozoa</taxon>
        <taxon>Nematoda</taxon>
        <taxon>Chromadorea</taxon>
        <taxon>Rhabditida</taxon>
        <taxon>Rhabditina</taxon>
        <taxon>Diplogasteromorpha</taxon>
        <taxon>Diplogasteroidea</taxon>
        <taxon>Neodiplogasteridae</taxon>
        <taxon>Pristionchus</taxon>
    </lineage>
</organism>
<feature type="non-terminal residue" evidence="1">
    <location>
        <position position="1"/>
    </location>
</feature>
<keyword evidence="2" id="KW-1185">Reference proteome</keyword>
<dbReference type="AlphaFoldDB" id="A0AAV5TWT7"/>
<dbReference type="EMBL" id="BTSX01000005">
    <property type="protein sequence ID" value="GMS98662.1"/>
    <property type="molecule type" value="Genomic_DNA"/>
</dbReference>
<accession>A0AAV5TWT7</accession>
<name>A0AAV5TWT7_9BILA</name>